<organism evidence="1 2">
    <name type="scientific">Aureobasidium mustum</name>
    <dbReference type="NCBI Taxonomy" id="2773714"/>
    <lineage>
        <taxon>Eukaryota</taxon>
        <taxon>Fungi</taxon>
        <taxon>Dikarya</taxon>
        <taxon>Ascomycota</taxon>
        <taxon>Pezizomycotina</taxon>
        <taxon>Dothideomycetes</taxon>
        <taxon>Dothideomycetidae</taxon>
        <taxon>Dothideales</taxon>
        <taxon>Saccotheciaceae</taxon>
        <taxon>Aureobasidium</taxon>
    </lineage>
</organism>
<evidence type="ECO:0000313" key="2">
    <source>
        <dbReference type="Proteomes" id="UP000714618"/>
    </source>
</evidence>
<keyword evidence="2" id="KW-1185">Reference proteome</keyword>
<dbReference type="Proteomes" id="UP000714618">
    <property type="component" value="Unassembled WGS sequence"/>
</dbReference>
<protein>
    <submittedName>
        <fullName evidence="1">Uncharacterized protein</fullName>
    </submittedName>
</protein>
<reference evidence="1" key="1">
    <citation type="submission" date="2020-06" db="EMBL/GenBank/DDBJ databases">
        <authorList>
            <person name="Onetto C."/>
        </authorList>
    </citation>
    <scope>NUCLEOTIDE SEQUENCE</scope>
</reference>
<proteinExistence type="predicted"/>
<name>A0A9N8JNI2_9PEZI</name>
<accession>A0A9N8JNI2</accession>
<gene>
    <name evidence="1" type="ORF">AWRI4233_LOCUS2222</name>
</gene>
<dbReference type="AlphaFoldDB" id="A0A9N8JNI2"/>
<comment type="caution">
    <text evidence="1">The sequence shown here is derived from an EMBL/GenBank/DDBJ whole genome shotgun (WGS) entry which is preliminary data.</text>
</comment>
<evidence type="ECO:0000313" key="1">
    <source>
        <dbReference type="EMBL" id="CAD0089395.1"/>
    </source>
</evidence>
<dbReference type="EMBL" id="CAIJEO010000003">
    <property type="protein sequence ID" value="CAD0089395.1"/>
    <property type="molecule type" value="Genomic_DNA"/>
</dbReference>
<sequence>MCTNRFLSGYSSDAWSIASRRNLQRLWQLLLSRLL</sequence>